<proteinExistence type="predicted"/>
<organism evidence="1 2">
    <name type="scientific">Scophthalmus maximus</name>
    <name type="common">Turbot</name>
    <name type="synonym">Psetta maxima</name>
    <dbReference type="NCBI Taxonomy" id="52904"/>
    <lineage>
        <taxon>Eukaryota</taxon>
        <taxon>Metazoa</taxon>
        <taxon>Chordata</taxon>
        <taxon>Craniata</taxon>
        <taxon>Vertebrata</taxon>
        <taxon>Euteleostomi</taxon>
        <taxon>Actinopterygii</taxon>
        <taxon>Neopterygii</taxon>
        <taxon>Teleostei</taxon>
        <taxon>Neoteleostei</taxon>
        <taxon>Acanthomorphata</taxon>
        <taxon>Carangaria</taxon>
        <taxon>Pleuronectiformes</taxon>
        <taxon>Pleuronectoidei</taxon>
        <taxon>Scophthalmidae</taxon>
        <taxon>Scophthalmus</taxon>
    </lineage>
</organism>
<sequence>MHAGKGPLLASPLLVSVEREKGHESAEHTLAGIRLIPQHREGVDMSPDPNGLGGNVYLAIWSSTIGLKTMIVDAVQRDGEDVASPSTLVELGTG</sequence>
<protein>
    <submittedName>
        <fullName evidence="1">Uncharacterized protein</fullName>
    </submittedName>
</protein>
<comment type="caution">
    <text evidence="1">The sequence shown here is derived from an EMBL/GenBank/DDBJ whole genome shotgun (WGS) entry which is preliminary data.</text>
</comment>
<gene>
    <name evidence="1" type="ORF">F2P81_013393</name>
</gene>
<dbReference type="Proteomes" id="UP000438429">
    <property type="component" value="Unassembled WGS sequence"/>
</dbReference>
<accession>A0A6A4SJ95</accession>
<dbReference type="AlphaFoldDB" id="A0A6A4SJ95"/>
<dbReference type="EMBL" id="VEVO01000012">
    <property type="protein sequence ID" value="KAF0033327.1"/>
    <property type="molecule type" value="Genomic_DNA"/>
</dbReference>
<name>A0A6A4SJ95_SCOMX</name>
<evidence type="ECO:0000313" key="2">
    <source>
        <dbReference type="Proteomes" id="UP000438429"/>
    </source>
</evidence>
<reference evidence="1 2" key="1">
    <citation type="submission" date="2019-06" db="EMBL/GenBank/DDBJ databases">
        <title>Draft genomes of female and male turbot (Scophthalmus maximus).</title>
        <authorList>
            <person name="Xu H."/>
            <person name="Xu X.-W."/>
            <person name="Shao C."/>
            <person name="Chen S."/>
        </authorList>
    </citation>
    <scope>NUCLEOTIDE SEQUENCE [LARGE SCALE GENOMIC DNA]</scope>
    <source>
        <strain evidence="1">Ysfricsl-2016a</strain>
        <tissue evidence="1">Blood</tissue>
    </source>
</reference>
<evidence type="ECO:0000313" key="1">
    <source>
        <dbReference type="EMBL" id="KAF0033327.1"/>
    </source>
</evidence>